<sequence>MRRGTLGAVYLLLGAAGAAFIGWLCYAFAITVRATSGGDRVLVLLLVVVAIAVGAILVLSPPVRDAEVAMARPLLGVDLPAVRDRHSWDSRWHGAAWAGLVLVVGAVAAVVLLGGVPLGVSLVVDGFDRGVQLWWRVPLGVCLVLGSFAIQAVFGSILVRAAPRVLGPTSADRLALAAEREQELARSNELARELHDTIGHSLTAISVQAEAGRIVGSQDADSAQRAFEKISTVANAALAELDAVLGDLRGGGRGRTLEDLRALVECAPTDAPSGLEVSGRWARLDEHISAQLYRIAQEGLTNAAKHGKGGAQVRVDIAAQVTLKVTNMIDRQRDRSTRTGHGIIGLTERAAVTGGSVEAGPTQDGKEWVLCARLPIR</sequence>
<evidence type="ECO:0000256" key="5">
    <source>
        <dbReference type="ARBA" id="ARBA00022741"/>
    </source>
</evidence>
<evidence type="ECO:0000313" key="11">
    <source>
        <dbReference type="EMBL" id="MBB2890874.1"/>
    </source>
</evidence>
<dbReference type="GO" id="GO:0000155">
    <property type="term" value="F:phosphorelay sensor kinase activity"/>
    <property type="evidence" value="ECO:0007669"/>
    <property type="project" value="InterPro"/>
</dbReference>
<dbReference type="InterPro" id="IPR050482">
    <property type="entry name" value="Sensor_HK_TwoCompSys"/>
</dbReference>
<keyword evidence="5" id="KW-0547">Nucleotide-binding</keyword>
<proteinExistence type="predicted"/>
<evidence type="ECO:0000313" key="12">
    <source>
        <dbReference type="Proteomes" id="UP000559182"/>
    </source>
</evidence>
<dbReference type="Gene3D" id="1.20.5.1930">
    <property type="match status" value="1"/>
</dbReference>
<evidence type="ECO:0000256" key="4">
    <source>
        <dbReference type="ARBA" id="ARBA00022679"/>
    </source>
</evidence>
<feature type="transmembrane region" description="Helical" evidence="9">
    <location>
        <begin position="133"/>
        <end position="159"/>
    </location>
</feature>
<dbReference type="AlphaFoldDB" id="A0A839N487"/>
<name>A0A839N487_9MICO</name>
<protein>
    <recommendedName>
        <fullName evidence="2">histidine kinase</fullName>
        <ecNumber evidence="2">2.7.13.3</ecNumber>
    </recommendedName>
</protein>
<keyword evidence="12" id="KW-1185">Reference proteome</keyword>
<dbReference type="Pfam" id="PF07730">
    <property type="entry name" value="HisKA_3"/>
    <property type="match status" value="1"/>
</dbReference>
<evidence type="ECO:0000256" key="9">
    <source>
        <dbReference type="SAM" id="Phobius"/>
    </source>
</evidence>
<dbReference type="Proteomes" id="UP000559182">
    <property type="component" value="Unassembled WGS sequence"/>
</dbReference>
<keyword evidence="9" id="KW-0812">Transmembrane</keyword>
<dbReference type="RefSeq" id="WP_183319219.1">
    <property type="nucleotide sequence ID" value="NZ_JACHVQ010000001.1"/>
</dbReference>
<evidence type="ECO:0000256" key="6">
    <source>
        <dbReference type="ARBA" id="ARBA00022777"/>
    </source>
</evidence>
<dbReference type="CDD" id="cd16917">
    <property type="entry name" value="HATPase_UhpB-NarQ-NarX-like"/>
    <property type="match status" value="1"/>
</dbReference>
<keyword evidence="9" id="KW-1133">Transmembrane helix</keyword>
<accession>A0A839N487</accession>
<comment type="catalytic activity">
    <reaction evidence="1">
        <text>ATP + protein L-histidine = ADP + protein N-phospho-L-histidine.</text>
        <dbReference type="EC" id="2.7.13.3"/>
    </reaction>
</comment>
<dbReference type="PANTHER" id="PTHR24421:SF10">
    <property type="entry name" value="NITRATE_NITRITE SENSOR PROTEIN NARQ"/>
    <property type="match status" value="1"/>
</dbReference>
<feature type="transmembrane region" description="Helical" evidence="9">
    <location>
        <begin position="95"/>
        <end position="113"/>
    </location>
</feature>
<dbReference type="GO" id="GO:0046983">
    <property type="term" value="F:protein dimerization activity"/>
    <property type="evidence" value="ECO:0007669"/>
    <property type="project" value="InterPro"/>
</dbReference>
<evidence type="ECO:0000256" key="7">
    <source>
        <dbReference type="ARBA" id="ARBA00022840"/>
    </source>
</evidence>
<organism evidence="11 12">
    <name type="scientific">Flexivirga oryzae</name>
    <dbReference type="NCBI Taxonomy" id="1794944"/>
    <lineage>
        <taxon>Bacteria</taxon>
        <taxon>Bacillati</taxon>
        <taxon>Actinomycetota</taxon>
        <taxon>Actinomycetes</taxon>
        <taxon>Micrococcales</taxon>
        <taxon>Dermacoccaceae</taxon>
        <taxon>Flexivirga</taxon>
    </lineage>
</organism>
<dbReference type="InterPro" id="IPR036890">
    <property type="entry name" value="HATPase_C_sf"/>
</dbReference>
<feature type="transmembrane region" description="Helical" evidence="9">
    <location>
        <begin position="41"/>
        <end position="60"/>
    </location>
</feature>
<dbReference type="GO" id="GO:0005524">
    <property type="term" value="F:ATP binding"/>
    <property type="evidence" value="ECO:0007669"/>
    <property type="project" value="UniProtKB-KW"/>
</dbReference>
<dbReference type="PANTHER" id="PTHR24421">
    <property type="entry name" value="NITRATE/NITRITE SENSOR PROTEIN NARX-RELATED"/>
    <property type="match status" value="1"/>
</dbReference>
<evidence type="ECO:0000256" key="8">
    <source>
        <dbReference type="ARBA" id="ARBA00023012"/>
    </source>
</evidence>
<dbReference type="EMBL" id="JACHVQ010000001">
    <property type="protein sequence ID" value="MBB2890874.1"/>
    <property type="molecule type" value="Genomic_DNA"/>
</dbReference>
<evidence type="ECO:0000256" key="3">
    <source>
        <dbReference type="ARBA" id="ARBA00022553"/>
    </source>
</evidence>
<dbReference type="EC" id="2.7.13.3" evidence="2"/>
<keyword evidence="7" id="KW-0067">ATP-binding</keyword>
<dbReference type="GO" id="GO:0016020">
    <property type="term" value="C:membrane"/>
    <property type="evidence" value="ECO:0007669"/>
    <property type="project" value="InterPro"/>
</dbReference>
<feature type="transmembrane region" description="Helical" evidence="9">
    <location>
        <begin position="7"/>
        <end position="29"/>
    </location>
</feature>
<gene>
    <name evidence="11" type="ORF">FHU39_000858</name>
</gene>
<reference evidence="11 12" key="1">
    <citation type="submission" date="2020-08" db="EMBL/GenBank/DDBJ databases">
        <title>Sequencing the genomes of 1000 actinobacteria strains.</title>
        <authorList>
            <person name="Klenk H.-P."/>
        </authorList>
    </citation>
    <scope>NUCLEOTIDE SEQUENCE [LARGE SCALE GENOMIC DNA]</scope>
    <source>
        <strain evidence="11 12">DSM 105369</strain>
    </source>
</reference>
<evidence type="ECO:0000259" key="10">
    <source>
        <dbReference type="Pfam" id="PF07730"/>
    </source>
</evidence>
<keyword evidence="3" id="KW-0597">Phosphoprotein</keyword>
<feature type="domain" description="Signal transduction histidine kinase subgroup 3 dimerisation and phosphoacceptor" evidence="10">
    <location>
        <begin position="189"/>
        <end position="250"/>
    </location>
</feature>
<dbReference type="InterPro" id="IPR011712">
    <property type="entry name" value="Sig_transdc_His_kin_sub3_dim/P"/>
</dbReference>
<comment type="caution">
    <text evidence="11">The sequence shown here is derived from an EMBL/GenBank/DDBJ whole genome shotgun (WGS) entry which is preliminary data.</text>
</comment>
<evidence type="ECO:0000256" key="1">
    <source>
        <dbReference type="ARBA" id="ARBA00000085"/>
    </source>
</evidence>
<keyword evidence="4" id="KW-0808">Transferase</keyword>
<keyword evidence="8" id="KW-0902">Two-component regulatory system</keyword>
<dbReference type="Gene3D" id="3.30.565.10">
    <property type="entry name" value="Histidine kinase-like ATPase, C-terminal domain"/>
    <property type="match status" value="1"/>
</dbReference>
<keyword evidence="6 11" id="KW-0418">Kinase</keyword>
<keyword evidence="9" id="KW-0472">Membrane</keyword>
<evidence type="ECO:0000256" key="2">
    <source>
        <dbReference type="ARBA" id="ARBA00012438"/>
    </source>
</evidence>